<feature type="transmembrane region" description="Helical" evidence="5">
    <location>
        <begin position="203"/>
        <end position="219"/>
    </location>
</feature>
<sequence>MLPPARRGQHLATAPLEHLGLERGVPLVTVGYDARRGSADFARDTAAVLTAAGAQVVLLLRPLPTPVLAFAVRHLNADAGVMVTASHNPPADNGYKVYLGGRMTDEAGRGAQIVSPADERIAAQIRHTDWTADIPMAEAGWKTAGEDLVDAYRAAALSVLDDAADSGWYGGADQPPPWWAFWFISVLFFVTVLRRLLEHLPSWIAWAVALTGLVLAHVIPESGLARTPLGVGLALPCLSYVLCGESFRRDVMPRLRRHRAVLGTALVLVGILAVRLGLPPHNIKFSGFGAFLLTPLVGVVMAAGMVLVFSTFVERQLRTLARRTGTGRALGSSITALTRTGTVVVVQLHGLVLMELMRLGVEDNLAKFTVTLGLSWAVGLALLATPLSRALTGVPQQWHAIGPASTGARP</sequence>
<name>A0ABD7M5H2_MICLU</name>
<evidence type="ECO:0000256" key="5">
    <source>
        <dbReference type="SAM" id="Phobius"/>
    </source>
</evidence>
<evidence type="ECO:0000313" key="7">
    <source>
        <dbReference type="EMBL" id="SHL37258.1"/>
    </source>
</evidence>
<feature type="transmembrane region" description="Helical" evidence="5">
    <location>
        <begin position="178"/>
        <end position="196"/>
    </location>
</feature>
<dbReference type="InterPro" id="IPR016055">
    <property type="entry name" value="A-D-PHexomutase_a/b/a-I/II/III"/>
</dbReference>
<dbReference type="GO" id="GO:0046872">
    <property type="term" value="F:metal ion binding"/>
    <property type="evidence" value="ECO:0007669"/>
    <property type="project" value="UniProtKB-KW"/>
</dbReference>
<dbReference type="Pfam" id="PF02878">
    <property type="entry name" value="PGM_PMM_I"/>
    <property type="match status" value="1"/>
</dbReference>
<evidence type="ECO:0000256" key="2">
    <source>
        <dbReference type="ARBA" id="ARBA00022723"/>
    </source>
</evidence>
<dbReference type="SUPFAM" id="SSF53738">
    <property type="entry name" value="Phosphoglucomutase, first 3 domains"/>
    <property type="match status" value="1"/>
</dbReference>
<evidence type="ECO:0000256" key="3">
    <source>
        <dbReference type="ARBA" id="ARBA00022842"/>
    </source>
</evidence>
<dbReference type="InterPro" id="IPR016066">
    <property type="entry name" value="A-D-PHexomutase_CS"/>
</dbReference>
<dbReference type="AlphaFoldDB" id="A0ABD7M5H2"/>
<dbReference type="PANTHER" id="PTHR45745:SF1">
    <property type="entry name" value="PHOSPHOGLUCOMUTASE 2B-RELATED"/>
    <property type="match status" value="1"/>
</dbReference>
<feature type="transmembrane region" description="Helical" evidence="5">
    <location>
        <begin position="334"/>
        <end position="353"/>
    </location>
</feature>
<feature type="transmembrane region" description="Helical" evidence="5">
    <location>
        <begin position="259"/>
        <end position="278"/>
    </location>
</feature>
<accession>A0ABD7M5H2</accession>
<protein>
    <submittedName>
        <fullName evidence="7">Phosphoglucomutase/phosphomannomutase, alpha/beta/alpha domain I</fullName>
    </submittedName>
</protein>
<keyword evidence="5" id="KW-1133">Transmembrane helix</keyword>
<dbReference type="PANTHER" id="PTHR45745">
    <property type="entry name" value="PHOSPHOMANNOMUTASE 45A"/>
    <property type="match status" value="1"/>
</dbReference>
<reference evidence="7 8" key="1">
    <citation type="submission" date="2016-11" db="EMBL/GenBank/DDBJ databases">
        <authorList>
            <person name="Varghese N."/>
            <person name="Submissions S."/>
        </authorList>
    </citation>
    <scope>NUCLEOTIDE SEQUENCE [LARGE SCALE GENOMIC DNA]</scope>
    <source>
        <strain evidence="7 8">VTM4R57</strain>
    </source>
</reference>
<feature type="domain" description="Alpha-D-phosphohexomutase alpha/beta/alpha" evidence="6">
    <location>
        <begin position="16"/>
        <end position="126"/>
    </location>
</feature>
<comment type="caution">
    <text evidence="7">The sequence shown here is derived from an EMBL/GenBank/DDBJ whole genome shotgun (WGS) entry which is preliminary data.</text>
</comment>
<evidence type="ECO:0000256" key="4">
    <source>
        <dbReference type="ARBA" id="ARBA00023235"/>
    </source>
</evidence>
<dbReference type="Gene3D" id="3.40.120.10">
    <property type="entry name" value="Alpha-D-Glucose-1,6-Bisphosphate, subunit A, domain 3"/>
    <property type="match status" value="1"/>
</dbReference>
<dbReference type="Proteomes" id="UP000184253">
    <property type="component" value="Unassembled WGS sequence"/>
</dbReference>
<feature type="transmembrane region" description="Helical" evidence="5">
    <location>
        <begin position="225"/>
        <end position="247"/>
    </location>
</feature>
<proteinExistence type="inferred from homology"/>
<keyword evidence="5" id="KW-0812">Transmembrane</keyword>
<evidence type="ECO:0000256" key="1">
    <source>
        <dbReference type="ARBA" id="ARBA00010231"/>
    </source>
</evidence>
<keyword evidence="5" id="KW-0472">Membrane</keyword>
<dbReference type="PROSITE" id="PS00710">
    <property type="entry name" value="PGM_PMM"/>
    <property type="match status" value="1"/>
</dbReference>
<dbReference type="GO" id="GO:0016853">
    <property type="term" value="F:isomerase activity"/>
    <property type="evidence" value="ECO:0007669"/>
    <property type="project" value="UniProtKB-KW"/>
</dbReference>
<comment type="similarity">
    <text evidence="1">Belongs to the phosphohexose mutase family.</text>
</comment>
<keyword evidence="2" id="KW-0479">Metal-binding</keyword>
<feature type="transmembrane region" description="Helical" evidence="5">
    <location>
        <begin position="290"/>
        <end position="313"/>
    </location>
</feature>
<keyword evidence="3" id="KW-0460">Magnesium</keyword>
<feature type="transmembrane region" description="Helical" evidence="5">
    <location>
        <begin position="365"/>
        <end position="384"/>
    </location>
</feature>
<dbReference type="RefSeq" id="WP_073115874.1">
    <property type="nucleotide sequence ID" value="NZ_FRCE01000002.1"/>
</dbReference>
<gene>
    <name evidence="7" type="ORF">SAMN04487849_10243</name>
</gene>
<dbReference type="EMBL" id="FRCE01000002">
    <property type="protein sequence ID" value="SHL37258.1"/>
    <property type="molecule type" value="Genomic_DNA"/>
</dbReference>
<dbReference type="InterPro" id="IPR005844">
    <property type="entry name" value="A-D-PHexomutase_a/b/a-I"/>
</dbReference>
<evidence type="ECO:0000313" key="8">
    <source>
        <dbReference type="Proteomes" id="UP000184253"/>
    </source>
</evidence>
<organism evidence="7 8">
    <name type="scientific">Micrococcus luteus</name>
    <name type="common">Micrococcus lysodeikticus</name>
    <dbReference type="NCBI Taxonomy" id="1270"/>
    <lineage>
        <taxon>Bacteria</taxon>
        <taxon>Bacillati</taxon>
        <taxon>Actinomycetota</taxon>
        <taxon>Actinomycetes</taxon>
        <taxon>Micrococcales</taxon>
        <taxon>Micrococcaceae</taxon>
        <taxon>Micrococcus</taxon>
    </lineage>
</organism>
<evidence type="ECO:0000259" key="6">
    <source>
        <dbReference type="Pfam" id="PF02878"/>
    </source>
</evidence>
<keyword evidence="4" id="KW-0413">Isomerase</keyword>